<protein>
    <submittedName>
        <fullName evidence="3">Peptidase S1</fullName>
    </submittedName>
</protein>
<dbReference type="PANTHER" id="PTHR22939">
    <property type="entry name" value="SERINE PROTEASE FAMILY S1C HTRA-RELATED"/>
    <property type="match status" value="1"/>
</dbReference>
<keyword evidence="1" id="KW-0720">Serine protease</keyword>
<evidence type="ECO:0000313" key="4">
    <source>
        <dbReference type="Proteomes" id="UP000656813"/>
    </source>
</evidence>
<accession>A0A8J3EJY4</accession>
<dbReference type="InterPro" id="IPR009003">
    <property type="entry name" value="Peptidase_S1_PA"/>
</dbReference>
<keyword evidence="1" id="KW-0378">Hydrolase</keyword>
<dbReference type="InterPro" id="IPR001940">
    <property type="entry name" value="Peptidase_S1C"/>
</dbReference>
<dbReference type="RefSeq" id="WP_188495067.1">
    <property type="nucleotide sequence ID" value="NZ_BMFV01000001.1"/>
</dbReference>
<dbReference type="PRINTS" id="PR00834">
    <property type="entry name" value="PROTEASES2C"/>
</dbReference>
<dbReference type="EMBL" id="BMFV01000001">
    <property type="protein sequence ID" value="GGH73874.1"/>
    <property type="molecule type" value="Genomic_DNA"/>
</dbReference>
<dbReference type="PANTHER" id="PTHR22939:SF129">
    <property type="entry name" value="SERINE PROTEASE HTRA2, MITOCHONDRIAL"/>
    <property type="match status" value="1"/>
</dbReference>
<dbReference type="GO" id="GO:0006508">
    <property type="term" value="P:proteolysis"/>
    <property type="evidence" value="ECO:0007669"/>
    <property type="project" value="InterPro"/>
</dbReference>
<reference evidence="3" key="2">
    <citation type="submission" date="2020-09" db="EMBL/GenBank/DDBJ databases">
        <authorList>
            <person name="Sun Q."/>
            <person name="Zhou Y."/>
        </authorList>
    </citation>
    <scope>NUCLEOTIDE SEQUENCE</scope>
    <source>
        <strain evidence="3">CGMCC 1.12777</strain>
    </source>
</reference>
<proteinExistence type="predicted"/>
<keyword evidence="2" id="KW-1133">Transmembrane helix</keyword>
<comment type="caution">
    <text evidence="3">The sequence shown here is derived from an EMBL/GenBank/DDBJ whole genome shotgun (WGS) entry which is preliminary data.</text>
</comment>
<dbReference type="Pfam" id="PF13365">
    <property type="entry name" value="Trypsin_2"/>
    <property type="match status" value="1"/>
</dbReference>
<evidence type="ECO:0000313" key="3">
    <source>
        <dbReference type="EMBL" id="GGH73874.1"/>
    </source>
</evidence>
<evidence type="ECO:0000256" key="2">
    <source>
        <dbReference type="SAM" id="Phobius"/>
    </source>
</evidence>
<keyword evidence="4" id="KW-1185">Reference proteome</keyword>
<evidence type="ECO:0000256" key="1">
    <source>
        <dbReference type="ARBA" id="ARBA00022825"/>
    </source>
</evidence>
<sequence length="386" mass="41890">MKNKHFILAIVTSVLLLLFGAIGYFFIHKHFEQYKVVKASAIVKIDKTTPDAQPKKKTLKTIIYDSEKAVVQIQVELVDSQVIGSGFLYNSKGDIITNAHVVQGAKTVTIKTSDAQTYVGKVIGIGDKTDVAVVRVDKMAGMTPLPIDTKGKADVGDEVIALGSPLGFQNTVTTGIISGTDRQFTIDPFSYDHVYQISAPITHGNSGGPLINKETGKVLAINSAGMDEGNIAFSIPISEVIDQVHSWSKSPQSIDGINGTGSSANDVEEGEALKSDAENLVNYFYESLNSHDYVAAYTLLGSDWQNKVSYDKFRKGYLPTLQASIEDLKSSLSSDGKKATVTIRLSALEQTDDGNKQTVNYSVTYTIGYENDQLRLFEGKGKVIKD</sequence>
<organism evidence="3 4">
    <name type="scientific">Pullulanibacillus pueri</name>
    <dbReference type="NCBI Taxonomy" id="1437324"/>
    <lineage>
        <taxon>Bacteria</taxon>
        <taxon>Bacillati</taxon>
        <taxon>Bacillota</taxon>
        <taxon>Bacilli</taxon>
        <taxon>Bacillales</taxon>
        <taxon>Sporolactobacillaceae</taxon>
        <taxon>Pullulanibacillus</taxon>
    </lineage>
</organism>
<dbReference type="AlphaFoldDB" id="A0A8J3EJY4"/>
<feature type="transmembrane region" description="Helical" evidence="2">
    <location>
        <begin position="6"/>
        <end position="27"/>
    </location>
</feature>
<dbReference type="SUPFAM" id="SSF50494">
    <property type="entry name" value="Trypsin-like serine proteases"/>
    <property type="match status" value="1"/>
</dbReference>
<reference evidence="3" key="1">
    <citation type="journal article" date="2014" name="Int. J. Syst. Evol. Microbiol.">
        <title>Complete genome sequence of Corynebacterium casei LMG S-19264T (=DSM 44701T), isolated from a smear-ripened cheese.</title>
        <authorList>
            <consortium name="US DOE Joint Genome Institute (JGI-PGF)"/>
            <person name="Walter F."/>
            <person name="Albersmeier A."/>
            <person name="Kalinowski J."/>
            <person name="Ruckert C."/>
        </authorList>
    </citation>
    <scope>NUCLEOTIDE SEQUENCE</scope>
    <source>
        <strain evidence="3">CGMCC 1.12777</strain>
    </source>
</reference>
<keyword evidence="2" id="KW-0472">Membrane</keyword>
<name>A0A8J3EJY4_9BACL</name>
<dbReference type="GO" id="GO:0004252">
    <property type="term" value="F:serine-type endopeptidase activity"/>
    <property type="evidence" value="ECO:0007669"/>
    <property type="project" value="InterPro"/>
</dbReference>
<keyword evidence="1" id="KW-0645">Protease</keyword>
<dbReference type="Gene3D" id="2.40.10.120">
    <property type="match status" value="1"/>
</dbReference>
<keyword evidence="2" id="KW-0812">Transmembrane</keyword>
<gene>
    <name evidence="3" type="ORF">GCM10007096_01550</name>
</gene>
<dbReference type="Proteomes" id="UP000656813">
    <property type="component" value="Unassembled WGS sequence"/>
</dbReference>